<comment type="caution">
    <text evidence="2">The sequence shown here is derived from an EMBL/GenBank/DDBJ whole genome shotgun (WGS) entry which is preliminary data.</text>
</comment>
<reference evidence="2" key="1">
    <citation type="submission" date="2022-03" db="EMBL/GenBank/DDBJ databases">
        <title>A functionally conserved STORR gene fusion in Papaver species that diverged 16.8 million years ago.</title>
        <authorList>
            <person name="Catania T."/>
        </authorList>
    </citation>
    <scope>NUCLEOTIDE SEQUENCE</scope>
    <source>
        <strain evidence="2">S-191538</strain>
    </source>
</reference>
<feature type="non-terminal residue" evidence="2">
    <location>
        <position position="1"/>
    </location>
</feature>
<dbReference type="Proteomes" id="UP001177140">
    <property type="component" value="Unassembled WGS sequence"/>
</dbReference>
<evidence type="ECO:0000313" key="3">
    <source>
        <dbReference type="Proteomes" id="UP001177140"/>
    </source>
</evidence>
<evidence type="ECO:0000256" key="1">
    <source>
        <dbReference type="SAM" id="MobiDB-lite"/>
    </source>
</evidence>
<sequence length="60" mass="7211">MSLEEEEEQEVRKRNAISFEADEEEERKKNALLRERMIAITLKQLESQNEYVKFAGEEHK</sequence>
<protein>
    <submittedName>
        <fullName evidence="2">Uncharacterized protein</fullName>
    </submittedName>
</protein>
<organism evidence="2 3">
    <name type="scientific">Papaver nudicaule</name>
    <name type="common">Iceland poppy</name>
    <dbReference type="NCBI Taxonomy" id="74823"/>
    <lineage>
        <taxon>Eukaryota</taxon>
        <taxon>Viridiplantae</taxon>
        <taxon>Streptophyta</taxon>
        <taxon>Embryophyta</taxon>
        <taxon>Tracheophyta</taxon>
        <taxon>Spermatophyta</taxon>
        <taxon>Magnoliopsida</taxon>
        <taxon>Ranunculales</taxon>
        <taxon>Papaveraceae</taxon>
        <taxon>Papaveroideae</taxon>
        <taxon>Papaver</taxon>
    </lineage>
</organism>
<proteinExistence type="predicted"/>
<dbReference type="AlphaFoldDB" id="A0AA41VKD0"/>
<name>A0AA41VKD0_PAPNU</name>
<gene>
    <name evidence="2" type="ORF">MKW94_012824</name>
</gene>
<keyword evidence="3" id="KW-1185">Reference proteome</keyword>
<accession>A0AA41VKD0</accession>
<evidence type="ECO:0000313" key="2">
    <source>
        <dbReference type="EMBL" id="MCL7042881.1"/>
    </source>
</evidence>
<feature type="region of interest" description="Disordered" evidence="1">
    <location>
        <begin position="1"/>
        <end position="26"/>
    </location>
</feature>
<dbReference type="EMBL" id="JAJJMA010240525">
    <property type="protein sequence ID" value="MCL7042881.1"/>
    <property type="molecule type" value="Genomic_DNA"/>
</dbReference>